<dbReference type="PROSITE" id="PS51318">
    <property type="entry name" value="TAT"/>
    <property type="match status" value="1"/>
</dbReference>
<feature type="region of interest" description="Disordered" evidence="1">
    <location>
        <begin position="408"/>
        <end position="432"/>
    </location>
</feature>
<dbReference type="Proteomes" id="UP001202674">
    <property type="component" value="Unassembled WGS sequence"/>
</dbReference>
<dbReference type="Pfam" id="PF13385">
    <property type="entry name" value="Laminin_G_3"/>
    <property type="match status" value="1"/>
</dbReference>
<dbReference type="SUPFAM" id="SSF49899">
    <property type="entry name" value="Concanavalin A-like lectins/glucanases"/>
    <property type="match status" value="1"/>
</dbReference>
<dbReference type="Gene3D" id="2.60.120.200">
    <property type="match status" value="1"/>
</dbReference>
<feature type="compositionally biased region" description="Polar residues" evidence="1">
    <location>
        <begin position="1124"/>
        <end position="1133"/>
    </location>
</feature>
<comment type="caution">
    <text evidence="2">The sequence shown here is derived from an EMBL/GenBank/DDBJ whole genome shotgun (WGS) entry which is preliminary data.</text>
</comment>
<dbReference type="InterPro" id="IPR013320">
    <property type="entry name" value="ConA-like_dom_sf"/>
</dbReference>
<evidence type="ECO:0000313" key="2">
    <source>
        <dbReference type="EMBL" id="MCL9813626.1"/>
    </source>
</evidence>
<dbReference type="RefSeq" id="WP_250596168.1">
    <property type="nucleotide sequence ID" value="NZ_JAKRVY010000003.1"/>
</dbReference>
<dbReference type="EMBL" id="JAKRVY010000003">
    <property type="protein sequence ID" value="MCL9813626.1"/>
    <property type="molecule type" value="Genomic_DNA"/>
</dbReference>
<proteinExistence type="predicted"/>
<feature type="region of interest" description="Disordered" evidence="1">
    <location>
        <begin position="28"/>
        <end position="64"/>
    </location>
</feature>
<gene>
    <name evidence="2" type="ORF">AArcSt11_08175</name>
</gene>
<feature type="compositionally biased region" description="Low complexity" evidence="1">
    <location>
        <begin position="47"/>
        <end position="64"/>
    </location>
</feature>
<sequence>MSEKYNKQSKRRSFLKYAGSGVAATLGSTAIPTGAATTEVDDRGDPIESSDSPSTTVSTTVGETTIPAEVPDGTVISESYDWIQDGAPQTNNTYALQLTDKGGVDPNFRPTTDGDLTIDCYWRFDSGSYLAYLFNDFDSTASGFRAFTNGIAGSGLRFRNVFGGSDLVYSSTLQDGKWYNIRLVLDSEAGTFSAYINGEQIGESNYSGTGWTAGDRFRVMGRHSGSSTTVDYDRFVIVDEAVHPEDGEVVSGLIQYELDDGEGNTVYNGQRDDSELLEPTVETITRPPTGVEPDQPVQASVRLHAPGATVDDIEANIPGQKPWLRRQGGVTENLFADVEITRVEEDTFEVKLHCDALESVRVREPFEGFGYDTGLVIKVGGDEVFRQDNWSTYVFQQVDTVATIVAHPKRNNEGSSRPPKHPGENENAPNKTGEELYQYLRERAEFVCEYYASSLGSHGAHGFDFNFVTRRVNDGYGWLELDLPEGVYFDGSANLPNNSIKFVQDALDLAAEDLNVQFDEYTTAFVLNEARLSRPFYRGGLISDDVESVEFSLGGFNVSVSAATLEEQYADISPYQTPTGTIDAAYDEIDGDKWRHELGHTLGPDEQVGLPDLYDMKGTNLGDVGEWGIMGEGSGPFMSYCKVLGGNYIERDVFNREGWLEQSRNYHLLEDSELDLSPLTEQRLGDDAKYLTSIFGEFTIDVDASARFDIDPIDVDVSVSPEKFHLTTYILEARKGGDSWIPWKDGDSTMVPKSPSENNGVAIYKFSSFSIKRESDLERVLNFENPINIDGTVTVDYIDQGNESEPTLSLANTSREKYEDGETVSTFELERSVESGSPKVSVERNPESLIGETAQYMNRVIAELGDYADDLADDIEAITHADDPLPGISVLAVTSNGKRTGIAPETGNRYGEIEGSSISGTRRRPVISIPGNKDVTISIGASRLKEELQQRGFEPPEEIPYTRTLIRDKDLSFRKKNGIPIIDGRTRQSVKTKTGEEAEQVLLTDVDVDVTPSRINAASQGNFVTATIRFKEEIDGKSLLVQSVAMEQVQAIHDDSYGFVNDPIICQSDETKVQVKFDREKVIEGYGPGKHNVTISGVVDGVTFQGDTKIELFEPGHSNKGRSDTQGNGPPHK</sequence>
<dbReference type="InterPro" id="IPR006311">
    <property type="entry name" value="TAT_signal"/>
</dbReference>
<dbReference type="AlphaFoldDB" id="A0AAE3K524"/>
<feature type="region of interest" description="Disordered" evidence="1">
    <location>
        <begin position="1112"/>
        <end position="1133"/>
    </location>
</feature>
<reference evidence="2 3" key="1">
    <citation type="journal article" date="2022" name="Syst. Appl. Microbiol.">
        <title>Natronocalculus amylovorans gen. nov., sp. nov., and Natranaeroarchaeum aerophilus sp. nov., dominant culturable amylolytic natronoarchaea from hypersaline soda lakes in southwestern Siberia.</title>
        <authorList>
            <person name="Sorokin D.Y."/>
            <person name="Elcheninov A.G."/>
            <person name="Khizhniak T.V."/>
            <person name="Koenen M."/>
            <person name="Bale N.J."/>
            <person name="Damste J.S.S."/>
            <person name="Kublanov I.V."/>
        </authorList>
    </citation>
    <scope>NUCLEOTIDE SEQUENCE [LARGE SCALE GENOMIC DNA]</scope>
    <source>
        <strain evidence="2 3">AArc-St1-1</strain>
    </source>
</reference>
<organism evidence="2 3">
    <name type="scientific">Natranaeroarchaeum aerophilus</name>
    <dbReference type="NCBI Taxonomy" id="2917711"/>
    <lineage>
        <taxon>Archaea</taxon>
        <taxon>Methanobacteriati</taxon>
        <taxon>Methanobacteriota</taxon>
        <taxon>Stenosarchaea group</taxon>
        <taxon>Halobacteria</taxon>
        <taxon>Halobacteriales</taxon>
        <taxon>Natronoarchaeaceae</taxon>
        <taxon>Natranaeroarchaeum</taxon>
    </lineage>
</organism>
<evidence type="ECO:0000313" key="3">
    <source>
        <dbReference type="Proteomes" id="UP001202674"/>
    </source>
</evidence>
<evidence type="ECO:0000256" key="1">
    <source>
        <dbReference type="SAM" id="MobiDB-lite"/>
    </source>
</evidence>
<name>A0AAE3K524_9EURY</name>
<protein>
    <submittedName>
        <fullName evidence="2">Uncharacterized protein</fullName>
    </submittedName>
</protein>
<accession>A0AAE3K524</accession>
<keyword evidence="3" id="KW-1185">Reference proteome</keyword>